<dbReference type="PROSITE" id="PS00543">
    <property type="entry name" value="HLYD_FAMILY"/>
    <property type="match status" value="1"/>
</dbReference>
<dbReference type="Gene3D" id="2.40.50.100">
    <property type="match status" value="1"/>
</dbReference>
<dbReference type="Gene3D" id="2.40.30.170">
    <property type="match status" value="1"/>
</dbReference>
<feature type="domain" description="AprE-like beta-barrel" evidence="8">
    <location>
        <begin position="298"/>
        <end position="390"/>
    </location>
</feature>
<name>A0ABV9H331_9HYPH</name>
<feature type="transmembrane region" description="Helical" evidence="7">
    <location>
        <begin position="43"/>
        <end position="60"/>
    </location>
</feature>
<dbReference type="Gene3D" id="1.10.287.470">
    <property type="entry name" value="Helix hairpin bin"/>
    <property type="match status" value="1"/>
</dbReference>
<evidence type="ECO:0000256" key="2">
    <source>
        <dbReference type="ARBA" id="ARBA00009477"/>
    </source>
</evidence>
<evidence type="ECO:0000313" key="10">
    <source>
        <dbReference type="Proteomes" id="UP001596042"/>
    </source>
</evidence>
<dbReference type="Proteomes" id="UP001596042">
    <property type="component" value="Unassembled WGS sequence"/>
</dbReference>
<reference evidence="10" key="1">
    <citation type="journal article" date="2019" name="Int. J. Syst. Evol. Microbiol.">
        <title>The Global Catalogue of Microorganisms (GCM) 10K type strain sequencing project: providing services to taxonomists for standard genome sequencing and annotation.</title>
        <authorList>
            <consortium name="The Broad Institute Genomics Platform"/>
            <consortium name="The Broad Institute Genome Sequencing Center for Infectious Disease"/>
            <person name="Wu L."/>
            <person name="Ma J."/>
        </authorList>
    </citation>
    <scope>NUCLEOTIDE SEQUENCE [LARGE SCALE GENOMIC DNA]</scope>
    <source>
        <strain evidence="10">CGMCC 1.15731</strain>
    </source>
</reference>
<keyword evidence="5 7" id="KW-1133">Transmembrane helix</keyword>
<dbReference type="Pfam" id="PF26002">
    <property type="entry name" value="Beta-barrel_AprE"/>
    <property type="match status" value="1"/>
</dbReference>
<keyword evidence="6 7" id="KW-0472">Membrane</keyword>
<dbReference type="PANTHER" id="PTHR30386">
    <property type="entry name" value="MEMBRANE FUSION SUBUNIT OF EMRAB-TOLC MULTIDRUG EFFLUX PUMP"/>
    <property type="match status" value="1"/>
</dbReference>
<evidence type="ECO:0000256" key="3">
    <source>
        <dbReference type="ARBA" id="ARBA00022448"/>
    </source>
</evidence>
<dbReference type="PANTHER" id="PTHR30386:SF26">
    <property type="entry name" value="TRANSPORT PROTEIN COMB"/>
    <property type="match status" value="1"/>
</dbReference>
<evidence type="ECO:0000256" key="1">
    <source>
        <dbReference type="ARBA" id="ARBA00004167"/>
    </source>
</evidence>
<sequence length="412" mass="46231">MKLKGVKQFCAAIFGRGEEDSQSTDLWLESNRRDSNYMHARRFVRLLGLLLLVLLVWSYFAELDEVSSGSGKVVPISKEQVIQSLEGGVLAKIFVREDDLVEAGQVLAQLDPTVTESAVGETEAKYRAALASATRLKAEVNNTELVFPEQLEKYPELIASERKLYETRRQSFEDALRGIRETKELIEEELKINEKLAKAGAASNVDVIRLKRERSELQLKETEIRTDYYVKAREELAKANEEVESLSSVIRGKSDTLTRTTLRSPVRGIVKNIEVSTIGGVVPPNGKLMDIVPVGDQLMIEAEISPRDIAYIRPSQPASVKITAYDYAIYGDLDGKVVSISPDTIQDETDPKNFYYRVYIKTDTDALFNKDGDRFEISPGMVATVDIHTGSKTVLEYLIKPFNRAAEALRER</sequence>
<dbReference type="RefSeq" id="WP_374832084.1">
    <property type="nucleotide sequence ID" value="NZ_JBHEEZ010000012.1"/>
</dbReference>
<comment type="subcellular location">
    <subcellularLocation>
        <location evidence="1">Membrane</location>
        <topology evidence="1">Single-pass membrane protein</topology>
    </subcellularLocation>
</comment>
<organism evidence="9 10">
    <name type="scientific">Daeguia caeni</name>
    <dbReference type="NCBI Taxonomy" id="439612"/>
    <lineage>
        <taxon>Bacteria</taxon>
        <taxon>Pseudomonadati</taxon>
        <taxon>Pseudomonadota</taxon>
        <taxon>Alphaproteobacteria</taxon>
        <taxon>Hyphomicrobiales</taxon>
        <taxon>Brucellaceae</taxon>
        <taxon>Daeguia</taxon>
    </lineage>
</organism>
<keyword evidence="4 7" id="KW-0812">Transmembrane</keyword>
<evidence type="ECO:0000256" key="4">
    <source>
        <dbReference type="ARBA" id="ARBA00022692"/>
    </source>
</evidence>
<gene>
    <name evidence="9" type="ORF">ACFO1V_01325</name>
</gene>
<dbReference type="PRINTS" id="PR01490">
    <property type="entry name" value="RTXTOXIND"/>
</dbReference>
<dbReference type="SUPFAM" id="SSF111369">
    <property type="entry name" value="HlyD-like secretion proteins"/>
    <property type="match status" value="1"/>
</dbReference>
<keyword evidence="10" id="KW-1185">Reference proteome</keyword>
<dbReference type="InterPro" id="IPR050739">
    <property type="entry name" value="MFP"/>
</dbReference>
<accession>A0ABV9H331</accession>
<comment type="caution">
    <text evidence="9">The sequence shown here is derived from an EMBL/GenBank/DDBJ whole genome shotgun (WGS) entry which is preliminary data.</text>
</comment>
<dbReference type="InterPro" id="IPR058982">
    <property type="entry name" value="Beta-barrel_AprE"/>
</dbReference>
<evidence type="ECO:0000313" key="9">
    <source>
        <dbReference type="EMBL" id="MFC4623880.1"/>
    </source>
</evidence>
<evidence type="ECO:0000256" key="6">
    <source>
        <dbReference type="ARBA" id="ARBA00023136"/>
    </source>
</evidence>
<proteinExistence type="inferred from homology"/>
<evidence type="ECO:0000259" key="8">
    <source>
        <dbReference type="Pfam" id="PF26002"/>
    </source>
</evidence>
<dbReference type="InterPro" id="IPR006144">
    <property type="entry name" value="Secretion_HlyD_CS"/>
</dbReference>
<comment type="similarity">
    <text evidence="2">Belongs to the membrane fusion protein (MFP) (TC 8.A.1) family.</text>
</comment>
<evidence type="ECO:0000256" key="5">
    <source>
        <dbReference type="ARBA" id="ARBA00022989"/>
    </source>
</evidence>
<dbReference type="EMBL" id="JBHSEL010000017">
    <property type="protein sequence ID" value="MFC4623880.1"/>
    <property type="molecule type" value="Genomic_DNA"/>
</dbReference>
<keyword evidence="3" id="KW-0813">Transport</keyword>
<evidence type="ECO:0000256" key="7">
    <source>
        <dbReference type="SAM" id="Phobius"/>
    </source>
</evidence>
<protein>
    <submittedName>
        <fullName evidence="9">HlyD family efflux transporter periplasmic adaptor subunit</fullName>
    </submittedName>
</protein>